<organism evidence="2 3">
    <name type="scientific">Caballeronia pedi</name>
    <dbReference type="NCBI Taxonomy" id="1777141"/>
    <lineage>
        <taxon>Bacteria</taxon>
        <taxon>Pseudomonadati</taxon>
        <taxon>Pseudomonadota</taxon>
        <taxon>Betaproteobacteria</taxon>
        <taxon>Burkholderiales</taxon>
        <taxon>Burkholderiaceae</taxon>
        <taxon>Caballeronia</taxon>
    </lineage>
</organism>
<sequence>MPNRTSRRALLSAGIAFALIAPAASYAQINLQQFGFGSGKSDVATGANGAAQPSAMSSLVQGYLGANQQVLSGQSSLASAMGMSSVASQAQSAAGLLSGASGGSGVPSTSVLSQLGGTQQSVSQSLLQALSNGSTTPPTATSKQTFSDGLASLGQGVKQYAGLQSNLGAVTNSMNMSSLLQAGSNPATAQAATYIAQSAPGQLQSLVQTLTQAVQYANANGISVPSVATSALSGAK</sequence>
<evidence type="ECO:0008006" key="4">
    <source>
        <dbReference type="Google" id="ProtNLM"/>
    </source>
</evidence>
<dbReference type="STRING" id="1777141.AWB80_02140"/>
<dbReference type="RefSeq" id="WP_061174617.1">
    <property type="nucleotide sequence ID" value="NZ_FCOE02000005.1"/>
</dbReference>
<evidence type="ECO:0000256" key="1">
    <source>
        <dbReference type="SAM" id="SignalP"/>
    </source>
</evidence>
<proteinExistence type="predicted"/>
<reference evidence="2" key="1">
    <citation type="submission" date="2016-01" db="EMBL/GenBank/DDBJ databases">
        <authorList>
            <person name="Peeters C."/>
        </authorList>
    </citation>
    <scope>NUCLEOTIDE SEQUENCE [LARGE SCALE GENOMIC DNA]</scope>
    <source>
        <strain evidence="2">LMG 29323</strain>
    </source>
</reference>
<name>A0A158ADY0_9BURK</name>
<dbReference type="AlphaFoldDB" id="A0A158ADY0"/>
<comment type="caution">
    <text evidence="2">The sequence shown here is derived from an EMBL/GenBank/DDBJ whole genome shotgun (WGS) entry which is preliminary data.</text>
</comment>
<gene>
    <name evidence="2" type="ORF">AWB80_02140</name>
</gene>
<keyword evidence="3" id="KW-1185">Reference proteome</keyword>
<evidence type="ECO:0000313" key="3">
    <source>
        <dbReference type="Proteomes" id="UP000054911"/>
    </source>
</evidence>
<feature type="chain" id="PRO_5007620448" description="DUF2780 domain-containing protein" evidence="1">
    <location>
        <begin position="28"/>
        <end position="236"/>
    </location>
</feature>
<dbReference type="EMBL" id="FCOE02000005">
    <property type="protein sequence ID" value="SAK55919.1"/>
    <property type="molecule type" value="Genomic_DNA"/>
</dbReference>
<dbReference type="OrthoDB" id="9099417at2"/>
<evidence type="ECO:0000313" key="2">
    <source>
        <dbReference type="EMBL" id="SAK55919.1"/>
    </source>
</evidence>
<protein>
    <recommendedName>
        <fullName evidence="4">DUF2780 domain-containing protein</fullName>
    </recommendedName>
</protein>
<accession>A0A158ADY0</accession>
<dbReference type="Proteomes" id="UP000054911">
    <property type="component" value="Unassembled WGS sequence"/>
</dbReference>
<keyword evidence="1" id="KW-0732">Signal</keyword>
<feature type="signal peptide" evidence="1">
    <location>
        <begin position="1"/>
        <end position="27"/>
    </location>
</feature>